<dbReference type="Gene3D" id="2.170.270.10">
    <property type="entry name" value="SET domain"/>
    <property type="match status" value="1"/>
</dbReference>
<dbReference type="InterPro" id="IPR002893">
    <property type="entry name" value="Znf_MYND"/>
</dbReference>
<dbReference type="Gene3D" id="1.10.220.160">
    <property type="match status" value="1"/>
</dbReference>
<keyword evidence="3" id="KW-0862">Zinc</keyword>
<dbReference type="PANTHER" id="PTHR12197">
    <property type="entry name" value="HISTONE-LYSINE N-METHYLTRANSFERASE SMYD"/>
    <property type="match status" value="1"/>
</dbReference>
<evidence type="ECO:0000256" key="1">
    <source>
        <dbReference type="ARBA" id="ARBA00022723"/>
    </source>
</evidence>
<dbReference type="SUPFAM" id="SSF144232">
    <property type="entry name" value="HIT/MYND zinc finger-like"/>
    <property type="match status" value="1"/>
</dbReference>
<dbReference type="CDD" id="cd20071">
    <property type="entry name" value="SET_SMYD"/>
    <property type="match status" value="1"/>
</dbReference>
<keyword evidence="2 4" id="KW-0863">Zinc-finger</keyword>
<dbReference type="PROSITE" id="PS50865">
    <property type="entry name" value="ZF_MYND_2"/>
    <property type="match status" value="1"/>
</dbReference>
<dbReference type="Pfam" id="PF00856">
    <property type="entry name" value="SET"/>
    <property type="match status" value="1"/>
</dbReference>
<dbReference type="OrthoDB" id="265717at2759"/>
<feature type="domain" description="MYND-type" evidence="5">
    <location>
        <begin position="146"/>
        <end position="185"/>
    </location>
</feature>
<evidence type="ECO:0000313" key="6">
    <source>
        <dbReference type="EMBL" id="TMW65347.1"/>
    </source>
</evidence>
<dbReference type="GO" id="GO:0005634">
    <property type="term" value="C:nucleus"/>
    <property type="evidence" value="ECO:0007669"/>
    <property type="project" value="TreeGrafter"/>
</dbReference>
<dbReference type="Proteomes" id="UP000794436">
    <property type="component" value="Unassembled WGS sequence"/>
</dbReference>
<comment type="caution">
    <text evidence="6">The sequence shown here is derived from an EMBL/GenBank/DDBJ whole genome shotgun (WGS) entry which is preliminary data.</text>
</comment>
<keyword evidence="7" id="KW-1185">Reference proteome</keyword>
<organism evidence="6 7">
    <name type="scientific">Pythium oligandrum</name>
    <name type="common">Mycoparasitic fungus</name>
    <dbReference type="NCBI Taxonomy" id="41045"/>
    <lineage>
        <taxon>Eukaryota</taxon>
        <taxon>Sar</taxon>
        <taxon>Stramenopiles</taxon>
        <taxon>Oomycota</taxon>
        <taxon>Peronosporomycetes</taxon>
        <taxon>Pythiales</taxon>
        <taxon>Pythiaceae</taxon>
        <taxon>Pythium</taxon>
    </lineage>
</organism>
<evidence type="ECO:0000256" key="2">
    <source>
        <dbReference type="ARBA" id="ARBA00022771"/>
    </source>
</evidence>
<evidence type="ECO:0000256" key="3">
    <source>
        <dbReference type="ARBA" id="ARBA00022833"/>
    </source>
</evidence>
<name>A0A8K1CKV9_PYTOL</name>
<accession>A0A8K1CKV9</accession>
<dbReference type="Pfam" id="PF01753">
    <property type="entry name" value="zf-MYND"/>
    <property type="match status" value="1"/>
</dbReference>
<keyword evidence="1" id="KW-0479">Metal-binding</keyword>
<evidence type="ECO:0000259" key="5">
    <source>
        <dbReference type="PROSITE" id="PS50865"/>
    </source>
</evidence>
<dbReference type="SUPFAM" id="SSF82199">
    <property type="entry name" value="SET domain"/>
    <property type="match status" value="1"/>
</dbReference>
<reference evidence="6" key="1">
    <citation type="submission" date="2019-03" db="EMBL/GenBank/DDBJ databases">
        <title>Long read genome sequence of the mycoparasitic Pythium oligandrum ATCC 38472 isolated from sugarbeet rhizosphere.</title>
        <authorList>
            <person name="Gaulin E."/>
        </authorList>
    </citation>
    <scope>NUCLEOTIDE SEQUENCE</scope>
    <source>
        <strain evidence="6">ATCC 38472_TT</strain>
    </source>
</reference>
<evidence type="ECO:0000313" key="7">
    <source>
        <dbReference type="Proteomes" id="UP000794436"/>
    </source>
</evidence>
<dbReference type="InterPro" id="IPR050869">
    <property type="entry name" value="H3K4_H4K5_MeTrfase"/>
</dbReference>
<protein>
    <recommendedName>
        <fullName evidence="5">MYND-type domain-containing protein</fullName>
    </recommendedName>
</protein>
<proteinExistence type="predicted"/>
<sequence>MKDDERHVWIHGGVATHFRPLSRDDKSVLSIDKAHISSSSRLLRVRVRQRQKAARLLCLSWSNDEHSRWFPDHEIVFTQPISHTEDLFGGKDDASFARANPSVSLWSSASTGRLAVATTALSQGSCVLRATAFAVGVHDHGASSFCHWCFSRLSKKAFRCGGCSFALYCSHKCLEADAPLHDFQCQVLPWIRQRQPAPLEVDNETLRLVLSILSMEQLIQTTTALAKLHIPPRKRRKDLKHVAHGLQRVIQSTTNVQIPLEHIVETIERVQTNAHPLYLNGATICGLGIFPEAAMTLNHSCSPNVVPSFDPATRTLRFYAIRDIQRLDMIEYSYLSDLSIGVKRRRETLKDGFGFECHCLRCETEARRQDGANDDTTENQVLTQLMATLQDDKASANLESLRREVGSLLERRSDLAFAFDMVELRRAVRRLAWQDVTRLAQGLLDQWRAQGLPEHYPTTETLYQQLLVAAKRLGDTRNMTTAQEAIRATQQNCGYVLPPVEVSSQP</sequence>
<dbReference type="PANTHER" id="PTHR12197:SF251">
    <property type="entry name" value="EG:BACR7C10.4 PROTEIN"/>
    <property type="match status" value="1"/>
</dbReference>
<gene>
    <name evidence="6" type="ORF">Poli38472_007989</name>
</gene>
<dbReference type="InterPro" id="IPR046341">
    <property type="entry name" value="SET_dom_sf"/>
</dbReference>
<dbReference type="EMBL" id="SPLM01000037">
    <property type="protein sequence ID" value="TMW65347.1"/>
    <property type="molecule type" value="Genomic_DNA"/>
</dbReference>
<evidence type="ECO:0000256" key="4">
    <source>
        <dbReference type="PROSITE-ProRule" id="PRU00134"/>
    </source>
</evidence>
<dbReference type="PROSITE" id="PS01360">
    <property type="entry name" value="ZF_MYND_1"/>
    <property type="match status" value="1"/>
</dbReference>
<dbReference type="InterPro" id="IPR001214">
    <property type="entry name" value="SET_dom"/>
</dbReference>
<dbReference type="Gene3D" id="6.10.140.2220">
    <property type="match status" value="1"/>
</dbReference>
<dbReference type="AlphaFoldDB" id="A0A8K1CKV9"/>
<dbReference type="GO" id="GO:0008270">
    <property type="term" value="F:zinc ion binding"/>
    <property type="evidence" value="ECO:0007669"/>
    <property type="project" value="UniProtKB-KW"/>
</dbReference>